<protein>
    <submittedName>
        <fullName evidence="9">Synaptic vesicle glycoprotein 2A</fullName>
    </submittedName>
</protein>
<evidence type="ECO:0000256" key="3">
    <source>
        <dbReference type="ARBA" id="ARBA00022692"/>
    </source>
</evidence>
<evidence type="ECO:0000256" key="6">
    <source>
        <dbReference type="ARBA" id="ARBA00024338"/>
    </source>
</evidence>
<evidence type="ECO:0000313" key="10">
    <source>
        <dbReference type="Proteomes" id="UP000241890"/>
    </source>
</evidence>
<dbReference type="InterPro" id="IPR044770">
    <property type="entry name" value="MFS_spinster-like"/>
</dbReference>
<keyword evidence="3 7" id="KW-0812">Transmembrane</keyword>
<feature type="transmembrane region" description="Helical" evidence="7">
    <location>
        <begin position="442"/>
        <end position="465"/>
    </location>
</feature>
<feature type="transmembrane region" description="Helical" evidence="7">
    <location>
        <begin position="220"/>
        <end position="242"/>
    </location>
</feature>
<comment type="caution">
    <text evidence="9">The sequence shown here is derived from an EMBL/GenBank/DDBJ whole genome shotgun (WGS) entry which is preliminary data.</text>
</comment>
<dbReference type="PANTHER" id="PTHR23505:SF79">
    <property type="entry name" value="PROTEIN SPINSTER"/>
    <property type="match status" value="1"/>
</dbReference>
<evidence type="ECO:0000256" key="2">
    <source>
        <dbReference type="ARBA" id="ARBA00022448"/>
    </source>
</evidence>
<gene>
    <name evidence="9" type="ORF">FCC1311_025252</name>
</gene>
<evidence type="ECO:0000256" key="4">
    <source>
        <dbReference type="ARBA" id="ARBA00022989"/>
    </source>
</evidence>
<dbReference type="Proteomes" id="UP000241890">
    <property type="component" value="Unassembled WGS sequence"/>
</dbReference>
<feature type="transmembrane region" description="Helical" evidence="7">
    <location>
        <begin position="34"/>
        <end position="50"/>
    </location>
</feature>
<dbReference type="PANTHER" id="PTHR23505">
    <property type="entry name" value="SPINSTER"/>
    <property type="match status" value="1"/>
</dbReference>
<dbReference type="Gene3D" id="1.20.1250.20">
    <property type="entry name" value="MFS general substrate transporter like domains"/>
    <property type="match status" value="1"/>
</dbReference>
<feature type="transmembrane region" description="Helical" evidence="7">
    <location>
        <begin position="375"/>
        <end position="399"/>
    </location>
</feature>
<evidence type="ECO:0000256" key="5">
    <source>
        <dbReference type="ARBA" id="ARBA00023136"/>
    </source>
</evidence>
<name>A0A2R5GER2_9STRA</name>
<evidence type="ECO:0000256" key="1">
    <source>
        <dbReference type="ARBA" id="ARBA00004141"/>
    </source>
</evidence>
<dbReference type="PROSITE" id="PS50850">
    <property type="entry name" value="MFS"/>
    <property type="match status" value="1"/>
</dbReference>
<dbReference type="InterPro" id="IPR011701">
    <property type="entry name" value="MFS"/>
</dbReference>
<sequence>MTRTNNAEVAPLSGPEQEGDEICCTCAGRTFTKAMWFVFLVVCLNIVLFADQNLLAPALTPIAREFGFVEKYANGTVITEYDEDLDAYVAVVDGDMRDRKLVGDITLAFFVLGGTISLIVGYLTDVVNRRNTLAVVIVLGETSCLATYFTTTYWGLFATRAATGVAIGGAIPLIYSLFGDLFSVKNRGKAVAAASIAQGAGSGIGQVLAGLIINDEGTNWRLPFVVVAVPAYFLVIILLLTVKEPERGTKEEAFQDLDEVNYSERISWEQVKTLLKTPTFLLILLQGIPASLPWGVIQGYLNDYLIEEKDVDRNQSGLVVLGFGFGAILGAVVGGFLADRLVDKKRRIPVVMGVTTTVGAFPLLALINAEPMAAIAYTLIAIPSGLIIGITGSAVRVILVNTIAPSVRGSAFSLFALSDDIGKGMGAYIVSLLITAAGSREAGLSISLLGWIIGALFHFCMVFTVEKDYKRTQDHLATALLPEAGTLAAGKPGKLQI</sequence>
<feature type="domain" description="Major facilitator superfamily (MFS) profile" evidence="8">
    <location>
        <begin position="37"/>
        <end position="472"/>
    </location>
</feature>
<evidence type="ECO:0000313" key="9">
    <source>
        <dbReference type="EMBL" id="GBG26304.1"/>
    </source>
</evidence>
<feature type="transmembrane region" description="Helical" evidence="7">
    <location>
        <begin position="411"/>
        <end position="436"/>
    </location>
</feature>
<proteinExistence type="inferred from homology"/>
<dbReference type="FunCoup" id="A0A2R5GER2">
    <property type="interactions" value="8"/>
</dbReference>
<dbReference type="InParanoid" id="A0A2R5GER2"/>
<feature type="transmembrane region" description="Helical" evidence="7">
    <location>
        <begin position="131"/>
        <end position="151"/>
    </location>
</feature>
<evidence type="ECO:0000256" key="7">
    <source>
        <dbReference type="SAM" id="Phobius"/>
    </source>
</evidence>
<feature type="transmembrane region" description="Helical" evidence="7">
    <location>
        <begin position="105"/>
        <end position="124"/>
    </location>
</feature>
<feature type="transmembrane region" description="Helical" evidence="7">
    <location>
        <begin position="350"/>
        <end position="369"/>
    </location>
</feature>
<keyword evidence="10" id="KW-1185">Reference proteome</keyword>
<dbReference type="InterPro" id="IPR020846">
    <property type="entry name" value="MFS_dom"/>
</dbReference>
<reference evidence="9 10" key="1">
    <citation type="submission" date="2017-12" db="EMBL/GenBank/DDBJ databases">
        <title>Sequencing, de novo assembly and annotation of complete genome of a new Thraustochytrid species, strain FCC1311.</title>
        <authorList>
            <person name="Sedici K."/>
            <person name="Godart F."/>
            <person name="Aiese Cigliano R."/>
            <person name="Sanseverino W."/>
            <person name="Barakat M."/>
            <person name="Ortet P."/>
            <person name="Marechal E."/>
            <person name="Cagnac O."/>
            <person name="Amato A."/>
        </authorList>
    </citation>
    <scope>NUCLEOTIDE SEQUENCE [LARGE SCALE GENOMIC DNA]</scope>
</reference>
<keyword evidence="5 7" id="KW-0472">Membrane</keyword>
<organism evidence="9 10">
    <name type="scientific">Hondaea fermentalgiana</name>
    <dbReference type="NCBI Taxonomy" id="2315210"/>
    <lineage>
        <taxon>Eukaryota</taxon>
        <taxon>Sar</taxon>
        <taxon>Stramenopiles</taxon>
        <taxon>Bigyra</taxon>
        <taxon>Labyrinthulomycetes</taxon>
        <taxon>Thraustochytrida</taxon>
        <taxon>Thraustochytriidae</taxon>
        <taxon>Hondaea</taxon>
    </lineage>
</organism>
<dbReference type="SUPFAM" id="SSF103473">
    <property type="entry name" value="MFS general substrate transporter"/>
    <property type="match status" value="1"/>
</dbReference>
<feature type="transmembrane region" description="Helical" evidence="7">
    <location>
        <begin position="279"/>
        <end position="297"/>
    </location>
</feature>
<keyword evidence="4 7" id="KW-1133">Transmembrane helix</keyword>
<comment type="similarity">
    <text evidence="6">Belongs to the major facilitator superfamily. Spinster (TC 2.A.1.49) family.</text>
</comment>
<dbReference type="AlphaFoldDB" id="A0A2R5GER2"/>
<dbReference type="Pfam" id="PF07690">
    <property type="entry name" value="MFS_1"/>
    <property type="match status" value="1"/>
</dbReference>
<dbReference type="GO" id="GO:0016020">
    <property type="term" value="C:membrane"/>
    <property type="evidence" value="ECO:0007669"/>
    <property type="project" value="UniProtKB-SubCell"/>
</dbReference>
<dbReference type="InterPro" id="IPR036259">
    <property type="entry name" value="MFS_trans_sf"/>
</dbReference>
<comment type="subcellular location">
    <subcellularLocation>
        <location evidence="1">Membrane</location>
        <topology evidence="1">Multi-pass membrane protein</topology>
    </subcellularLocation>
</comment>
<feature type="transmembrane region" description="Helical" evidence="7">
    <location>
        <begin position="157"/>
        <end position="178"/>
    </location>
</feature>
<feature type="transmembrane region" description="Helical" evidence="7">
    <location>
        <begin position="317"/>
        <end position="338"/>
    </location>
</feature>
<accession>A0A2R5GER2</accession>
<feature type="transmembrane region" description="Helical" evidence="7">
    <location>
        <begin position="190"/>
        <end position="214"/>
    </location>
</feature>
<dbReference type="EMBL" id="BEYU01000019">
    <property type="protein sequence ID" value="GBG26304.1"/>
    <property type="molecule type" value="Genomic_DNA"/>
</dbReference>
<dbReference type="GO" id="GO:0022857">
    <property type="term" value="F:transmembrane transporter activity"/>
    <property type="evidence" value="ECO:0007669"/>
    <property type="project" value="InterPro"/>
</dbReference>
<dbReference type="OrthoDB" id="440755at2759"/>
<keyword evidence="2" id="KW-0813">Transport</keyword>
<evidence type="ECO:0000259" key="8">
    <source>
        <dbReference type="PROSITE" id="PS50850"/>
    </source>
</evidence>